<name>A0A1F5YI71_9BACT</name>
<proteinExistence type="predicted"/>
<reference evidence="1 2" key="1">
    <citation type="journal article" date="2016" name="Nat. Commun.">
        <title>Thousands of microbial genomes shed light on interconnected biogeochemical processes in an aquifer system.</title>
        <authorList>
            <person name="Anantharaman K."/>
            <person name="Brown C.T."/>
            <person name="Hug L.A."/>
            <person name="Sharon I."/>
            <person name="Castelle C.J."/>
            <person name="Probst A.J."/>
            <person name="Thomas B.C."/>
            <person name="Singh A."/>
            <person name="Wilkins M.J."/>
            <person name="Karaoz U."/>
            <person name="Brodie E.L."/>
            <person name="Williams K.H."/>
            <person name="Hubbard S.S."/>
            <person name="Banfield J.F."/>
        </authorList>
    </citation>
    <scope>NUCLEOTIDE SEQUENCE [LARGE SCALE GENOMIC DNA]</scope>
</reference>
<evidence type="ECO:0000313" key="2">
    <source>
        <dbReference type="Proteomes" id="UP000177396"/>
    </source>
</evidence>
<gene>
    <name evidence="1" type="ORF">A2153_04005</name>
</gene>
<accession>A0A1F5YI71</accession>
<protein>
    <submittedName>
        <fullName evidence="1">Uncharacterized protein</fullName>
    </submittedName>
</protein>
<sequence>MPKTVFDSNSPDEIKYKDNLEGEHQVRLNNIDDELMKLIREDSGAVWADHTPNSELMPEPVVPYPYEKFISEFERFNLRYEIENDNRTTGFSMLIATAYDGDNLRCFATYDSDLHKWVWKEGIKAEKWNIPTNSDNDKPLAERVARIVGFDDRINFKTIDSTIGPNFIAYNTLTELTESGTENDRQITTNELNSDPFLLNQISRIKKILEDQGIGYNSLFFVVEKTNDSLGDFHKVSRITLRLQNNDSFVDKHYSVDIDGNLTALPLEFAISLLPEFHPEATKPFWGVDFENGVTSGLFRRQGFNGSGTEHWLENQNSKWEIVPDPVNSGRGKVLQAVASGPPPIHESTGNGDTHRAYPDLYEWDYGVVEGPFNVSFDFQLSAVQNNQLKIFAESPHPWLNIASMFSQTINSGETDWSVSVPTSYDSKEEGFRTGVTSHNGGDFLFGNLSPLLPLLKWMRICMEVGSDKICKLAIRFDGEKTFRLVSTTPYGNNLKLGINGYHGGIYGGADFRGRLLNDNVTINIAG</sequence>
<organism evidence="1 2">
    <name type="scientific">Candidatus Gottesmanbacteria bacterium RBG_16_38_7b</name>
    <dbReference type="NCBI Taxonomy" id="1798372"/>
    <lineage>
        <taxon>Bacteria</taxon>
        <taxon>Candidatus Gottesmaniibacteriota</taxon>
    </lineage>
</organism>
<dbReference type="Proteomes" id="UP000177396">
    <property type="component" value="Unassembled WGS sequence"/>
</dbReference>
<evidence type="ECO:0000313" key="1">
    <source>
        <dbReference type="EMBL" id="OGF99793.1"/>
    </source>
</evidence>
<comment type="caution">
    <text evidence="1">The sequence shown here is derived from an EMBL/GenBank/DDBJ whole genome shotgun (WGS) entry which is preliminary data.</text>
</comment>
<dbReference type="AlphaFoldDB" id="A0A1F5YI71"/>
<dbReference type="EMBL" id="MFJB01000050">
    <property type="protein sequence ID" value="OGF99793.1"/>
    <property type="molecule type" value="Genomic_DNA"/>
</dbReference>